<dbReference type="Gene3D" id="3.40.50.300">
    <property type="entry name" value="P-loop containing nucleotide triphosphate hydrolases"/>
    <property type="match status" value="1"/>
</dbReference>
<feature type="region of interest" description="Disordered" evidence="4">
    <location>
        <begin position="249"/>
        <end position="278"/>
    </location>
</feature>
<accession>A0A3B1DKX4</accession>
<dbReference type="PANTHER" id="PTHR45772">
    <property type="entry name" value="CONSERVED COMPONENT OF ABC TRANSPORTER FOR NATURAL AMINO ACIDS-RELATED"/>
    <property type="match status" value="1"/>
</dbReference>
<dbReference type="InterPro" id="IPR003439">
    <property type="entry name" value="ABC_transporter-like_ATP-bd"/>
</dbReference>
<dbReference type="GO" id="GO:0005524">
    <property type="term" value="F:ATP binding"/>
    <property type="evidence" value="ECO:0007669"/>
    <property type="project" value="UniProtKB-KW"/>
</dbReference>
<dbReference type="AlphaFoldDB" id="A0A3B1DKX4"/>
<evidence type="ECO:0000256" key="1">
    <source>
        <dbReference type="ARBA" id="ARBA00022448"/>
    </source>
</evidence>
<feature type="compositionally biased region" description="Acidic residues" evidence="4">
    <location>
        <begin position="262"/>
        <end position="272"/>
    </location>
</feature>
<dbReference type="SUPFAM" id="SSF52540">
    <property type="entry name" value="P-loop containing nucleoside triphosphate hydrolases"/>
    <property type="match status" value="1"/>
</dbReference>
<keyword evidence="1" id="KW-0813">Transport</keyword>
<evidence type="ECO:0000259" key="5">
    <source>
        <dbReference type="PROSITE" id="PS50893"/>
    </source>
</evidence>
<sequence>MSLLQCIGLVKDYPGKRAVDGIDFYVERGEIVGLLGPNGAGKTTSFRMACGLCTLTEGTVLLGGTDVTRWPMYQRARHGMGYLPQDNSIFSKLTVEQNIIAIQQYLNLSRTERSHDLEMLLGQFGLTDKRKQNSGSLSGGERRRLEIARCLASKPELILLDEPFTGIDPVTIHSIQDIIHELRDSGISILLTDHRERETLTITDRSYIVCAGKILVSGDAQTVLNDELAKEKYFGQRFDADSIIEGKESFVQENSSHNQYDEYQEEQYDNDGYDNQAA</sequence>
<dbReference type="InterPro" id="IPR017871">
    <property type="entry name" value="ABC_transporter-like_CS"/>
</dbReference>
<keyword evidence="2" id="KW-0547">Nucleotide-binding</keyword>
<proteinExistence type="predicted"/>
<gene>
    <name evidence="6" type="ORF">MNBD_PLANCTO02-1382</name>
</gene>
<dbReference type="EMBL" id="UOGL01000340">
    <property type="protein sequence ID" value="VAX39561.1"/>
    <property type="molecule type" value="Genomic_DNA"/>
</dbReference>
<dbReference type="GO" id="GO:0043190">
    <property type="term" value="C:ATP-binding cassette (ABC) transporter complex"/>
    <property type="evidence" value="ECO:0007669"/>
    <property type="project" value="InterPro"/>
</dbReference>
<dbReference type="GO" id="GO:0055085">
    <property type="term" value="P:transmembrane transport"/>
    <property type="evidence" value="ECO:0007669"/>
    <property type="project" value="InterPro"/>
</dbReference>
<dbReference type="PROSITE" id="PS00211">
    <property type="entry name" value="ABC_TRANSPORTER_1"/>
    <property type="match status" value="1"/>
</dbReference>
<dbReference type="GO" id="GO:0016887">
    <property type="term" value="F:ATP hydrolysis activity"/>
    <property type="evidence" value="ECO:0007669"/>
    <property type="project" value="InterPro"/>
</dbReference>
<organism evidence="6">
    <name type="scientific">hydrothermal vent metagenome</name>
    <dbReference type="NCBI Taxonomy" id="652676"/>
    <lineage>
        <taxon>unclassified sequences</taxon>
        <taxon>metagenomes</taxon>
        <taxon>ecological metagenomes</taxon>
    </lineage>
</organism>
<dbReference type="Pfam" id="PF00005">
    <property type="entry name" value="ABC_tran"/>
    <property type="match status" value="1"/>
</dbReference>
<name>A0A3B1DKX4_9ZZZZ</name>
<dbReference type="InterPro" id="IPR051120">
    <property type="entry name" value="ABC_AA/LPS_Transport"/>
</dbReference>
<evidence type="ECO:0000256" key="3">
    <source>
        <dbReference type="ARBA" id="ARBA00022840"/>
    </source>
</evidence>
<dbReference type="NCBIfam" id="TIGR04406">
    <property type="entry name" value="LPS_export_lptB"/>
    <property type="match status" value="1"/>
</dbReference>
<dbReference type="InterPro" id="IPR027417">
    <property type="entry name" value="P-loop_NTPase"/>
</dbReference>
<evidence type="ECO:0000256" key="2">
    <source>
        <dbReference type="ARBA" id="ARBA00022741"/>
    </source>
</evidence>
<evidence type="ECO:0000313" key="6">
    <source>
        <dbReference type="EMBL" id="VAX39561.1"/>
    </source>
</evidence>
<dbReference type="PANTHER" id="PTHR45772:SF10">
    <property type="entry name" value="LIPOPOLYSACCHARIDE EXPORT SYSTEM ATP-BINDING PROTEIN LPTB"/>
    <property type="match status" value="1"/>
</dbReference>
<reference evidence="6" key="1">
    <citation type="submission" date="2018-06" db="EMBL/GenBank/DDBJ databases">
        <authorList>
            <person name="Zhirakovskaya E."/>
        </authorList>
    </citation>
    <scope>NUCLEOTIDE SEQUENCE</scope>
</reference>
<dbReference type="InterPro" id="IPR030921">
    <property type="entry name" value="LPS_export_LptB"/>
</dbReference>
<dbReference type="SMART" id="SM00382">
    <property type="entry name" value="AAA"/>
    <property type="match status" value="1"/>
</dbReference>
<feature type="domain" description="ABC transporter" evidence="5">
    <location>
        <begin position="4"/>
        <end position="236"/>
    </location>
</feature>
<protein>
    <submittedName>
        <fullName evidence="6">Lipopolysaccharide ABC transporter, ATP-binding protein LptB</fullName>
    </submittedName>
</protein>
<dbReference type="PROSITE" id="PS50893">
    <property type="entry name" value="ABC_TRANSPORTER_2"/>
    <property type="match status" value="1"/>
</dbReference>
<evidence type="ECO:0000256" key="4">
    <source>
        <dbReference type="SAM" id="MobiDB-lite"/>
    </source>
</evidence>
<keyword evidence="3 6" id="KW-0067">ATP-binding</keyword>
<dbReference type="InterPro" id="IPR003593">
    <property type="entry name" value="AAA+_ATPase"/>
</dbReference>